<protein>
    <submittedName>
        <fullName evidence="2">Uncharacterized protein</fullName>
    </submittedName>
</protein>
<gene>
    <name evidence="2" type="ORF">KIPB_010677</name>
</gene>
<proteinExistence type="predicted"/>
<keyword evidence="3" id="KW-1185">Reference proteome</keyword>
<evidence type="ECO:0000313" key="3">
    <source>
        <dbReference type="Proteomes" id="UP000265618"/>
    </source>
</evidence>
<dbReference type="AlphaFoldDB" id="A0A9K3D4W6"/>
<feature type="region of interest" description="Disordered" evidence="1">
    <location>
        <begin position="164"/>
        <end position="186"/>
    </location>
</feature>
<evidence type="ECO:0000313" key="2">
    <source>
        <dbReference type="EMBL" id="GIQ88430.1"/>
    </source>
</evidence>
<dbReference type="EMBL" id="BDIP01004063">
    <property type="protein sequence ID" value="GIQ88430.1"/>
    <property type="molecule type" value="Genomic_DNA"/>
</dbReference>
<organism evidence="2 3">
    <name type="scientific">Kipferlia bialata</name>
    <dbReference type="NCBI Taxonomy" id="797122"/>
    <lineage>
        <taxon>Eukaryota</taxon>
        <taxon>Metamonada</taxon>
        <taxon>Carpediemonas-like organisms</taxon>
        <taxon>Kipferlia</taxon>
    </lineage>
</organism>
<reference evidence="2 3" key="1">
    <citation type="journal article" date="2018" name="PLoS ONE">
        <title>The draft genome of Kipferlia bialata reveals reductive genome evolution in fornicate parasites.</title>
        <authorList>
            <person name="Tanifuji G."/>
            <person name="Takabayashi S."/>
            <person name="Kume K."/>
            <person name="Takagi M."/>
            <person name="Nakayama T."/>
            <person name="Kamikawa R."/>
            <person name="Inagaki Y."/>
            <person name="Hashimoto T."/>
        </authorList>
    </citation>
    <scope>NUCLEOTIDE SEQUENCE [LARGE SCALE GENOMIC DNA]</scope>
    <source>
        <strain evidence="2">NY0173</strain>
    </source>
</reference>
<name>A0A9K3D4W6_9EUKA</name>
<accession>A0A9K3D4W6</accession>
<sequence length="209" mass="22932">MDPVRQEHYMKVIELLTSGGAIPTGQAMQDAMKPDPGLFNAKRTLAIRTCRDAQPRVQAELQGVADVPPFNGSYALRMWLVLPENLERRGVSLSWCPMMEAGLGGSGKGPGCSMVETALIGPDNQLLYNNEFGYSDVLVHSTLDECVQHIKDLRTFYLDGGQLKTGRRDPSRQGEGGEGEEDAAGYLSAVDPDDLIRMRQIRENMCATT</sequence>
<evidence type="ECO:0000256" key="1">
    <source>
        <dbReference type="SAM" id="MobiDB-lite"/>
    </source>
</evidence>
<comment type="caution">
    <text evidence="2">The sequence shown here is derived from an EMBL/GenBank/DDBJ whole genome shotgun (WGS) entry which is preliminary data.</text>
</comment>
<dbReference type="Proteomes" id="UP000265618">
    <property type="component" value="Unassembled WGS sequence"/>
</dbReference>